<dbReference type="GO" id="GO:0005739">
    <property type="term" value="C:mitochondrion"/>
    <property type="evidence" value="ECO:0007669"/>
    <property type="project" value="UniProtKB-SubCell"/>
</dbReference>
<evidence type="ECO:0000256" key="3">
    <source>
        <dbReference type="ARBA" id="ARBA00023128"/>
    </source>
</evidence>
<name>A0AAD9M8C7_9PEZI</name>
<accession>A0AAD9M8C7</accession>
<dbReference type="AlphaFoldDB" id="A0AAD9M8C7"/>
<sequence length="610" mass="68920">METVLTRPTTLGSLEVPEAARQQARETIQALPPTTFSELLRCLDPVTSISKWVEPSDGLYVDRAAMERTTLGGEFEAYGIRKIYGDLIVCVMGLVSLRWKAGHRPTVEDFHVLLRCAGAASQLSKAKKIWHMMEDAGLAGQRNGRSYAEFAKARFLTEPLYTQYDKSRCRVRPIDLANVKSGMSLSRRALRTLRLMRYKEMESQTHGAGMVPFGAGMRRITRSLRWPVPVKKMWATMMRGDLVLDESNVCAAIVALGRAGSLQFMEREILWRLYLIRVERPGSGNVVVKGGRVEMQAHSPLRPTVKLLEAIVEAYCSNAEVARGLKVVDLLSRRYAIPMPAKLWFDVLEWAYVQASLPASQEWRVAGWPGKSLNQDSVQMIWDTMTQAPYNVEPGFRQYQILVNMLLSRNRLRQAMAYMLDLEPFYRSLLPELEDAFGTEAEARALGVATQTAASVRAGAMGWDAQRARKDLVFSIFQGWVHALLRRVRGRHPAGDALTTVLVPQLVAAFRAVLPPTVAYRVATGKVEMANAASVRHRVRYVLERRRRPLTVKGDAVSPSFFRHDRFGKRRMAEQWLKVVHVPRLVTRPLDPGALLRRAPRPLDLERQFT</sequence>
<organism evidence="4 5">
    <name type="scientific">Phyllachora maydis</name>
    <dbReference type="NCBI Taxonomy" id="1825666"/>
    <lineage>
        <taxon>Eukaryota</taxon>
        <taxon>Fungi</taxon>
        <taxon>Dikarya</taxon>
        <taxon>Ascomycota</taxon>
        <taxon>Pezizomycotina</taxon>
        <taxon>Sordariomycetes</taxon>
        <taxon>Sordariomycetidae</taxon>
        <taxon>Phyllachorales</taxon>
        <taxon>Phyllachoraceae</taxon>
        <taxon>Phyllachora</taxon>
    </lineage>
</organism>
<gene>
    <name evidence="4" type="ORF">P8C59_002777</name>
</gene>
<proteinExistence type="predicted"/>
<keyword evidence="5" id="KW-1185">Reference proteome</keyword>
<comment type="subcellular location">
    <subcellularLocation>
        <location evidence="1">Mitochondrion</location>
    </subcellularLocation>
</comment>
<reference evidence="4" key="1">
    <citation type="journal article" date="2023" name="Mol. Plant Microbe Interact.">
        <title>Elucidating the Obligate Nature and Biological Capacity of an Invasive Fungal Corn Pathogen.</title>
        <authorList>
            <person name="MacCready J.S."/>
            <person name="Roggenkamp E.M."/>
            <person name="Gdanetz K."/>
            <person name="Chilvers M.I."/>
        </authorList>
    </citation>
    <scope>NUCLEOTIDE SEQUENCE</scope>
    <source>
        <strain evidence="4">PM02</strain>
    </source>
</reference>
<dbReference type="EMBL" id="JAQQPM010000002">
    <property type="protein sequence ID" value="KAK2068114.1"/>
    <property type="molecule type" value="Genomic_DNA"/>
</dbReference>
<evidence type="ECO:0000256" key="2">
    <source>
        <dbReference type="ARBA" id="ARBA00022946"/>
    </source>
</evidence>
<evidence type="ECO:0000256" key="1">
    <source>
        <dbReference type="ARBA" id="ARBA00004173"/>
    </source>
</evidence>
<keyword evidence="3" id="KW-0496">Mitochondrion</keyword>
<keyword evidence="2" id="KW-0809">Transit peptide</keyword>
<evidence type="ECO:0000313" key="5">
    <source>
        <dbReference type="Proteomes" id="UP001217918"/>
    </source>
</evidence>
<dbReference type="Pfam" id="PF12921">
    <property type="entry name" value="ATP13"/>
    <property type="match status" value="1"/>
</dbReference>
<evidence type="ECO:0000313" key="4">
    <source>
        <dbReference type="EMBL" id="KAK2068114.1"/>
    </source>
</evidence>
<protein>
    <submittedName>
        <fullName evidence="4">Uncharacterized protein</fullName>
    </submittedName>
</protein>
<dbReference type="InterPro" id="IPR024319">
    <property type="entry name" value="ATPase_expression_mit"/>
</dbReference>
<dbReference type="Proteomes" id="UP001217918">
    <property type="component" value="Unassembled WGS sequence"/>
</dbReference>
<comment type="caution">
    <text evidence="4">The sequence shown here is derived from an EMBL/GenBank/DDBJ whole genome shotgun (WGS) entry which is preliminary data.</text>
</comment>